<dbReference type="eggNOG" id="COG2317">
    <property type="taxonomic scope" value="Bacteria"/>
</dbReference>
<feature type="active site" description="Proton donor/acceptor" evidence="10">
    <location>
        <position position="271"/>
    </location>
</feature>
<dbReference type="GO" id="GO:0006508">
    <property type="term" value="P:proteolysis"/>
    <property type="evidence" value="ECO:0007669"/>
    <property type="project" value="UniProtKB-UniRule"/>
</dbReference>
<feature type="binding site" evidence="9">
    <location>
        <position position="274"/>
    </location>
    <ligand>
        <name>Zn(2+)</name>
        <dbReference type="ChEBI" id="CHEBI:29105"/>
        <note>catalytic</note>
    </ligand>
</feature>
<dbReference type="OrthoDB" id="9772308at2"/>
<comment type="catalytic activity">
    <reaction evidence="6 8">
        <text>Release of a C-terminal amino acid with broad specificity, except for -Pro.</text>
        <dbReference type="EC" id="3.4.17.19"/>
    </reaction>
</comment>
<dbReference type="EMBL" id="CP002868">
    <property type="protein sequence ID" value="AEJ18603.1"/>
    <property type="molecule type" value="Genomic_DNA"/>
</dbReference>
<dbReference type="PROSITE" id="PS52034">
    <property type="entry name" value="PEPTIDASE_M32"/>
    <property type="match status" value="1"/>
</dbReference>
<evidence type="ECO:0000256" key="7">
    <source>
        <dbReference type="ARBA" id="ARBA00061580"/>
    </source>
</evidence>
<dbReference type="PANTHER" id="PTHR34217">
    <property type="entry name" value="METAL-DEPENDENT CARBOXYPEPTIDASE"/>
    <property type="match status" value="1"/>
</dbReference>
<dbReference type="SUPFAM" id="SSF55486">
    <property type="entry name" value="Metalloproteases ('zincins'), catalytic domain"/>
    <property type="match status" value="1"/>
</dbReference>
<dbReference type="RefSeq" id="WP_013967915.1">
    <property type="nucleotide sequence ID" value="NC_015732.1"/>
</dbReference>
<comment type="similarity">
    <text evidence="7 8">Belongs to the peptidase M32 family.</text>
</comment>
<evidence type="ECO:0000256" key="10">
    <source>
        <dbReference type="PIRSR" id="PIRSR006615-2"/>
    </source>
</evidence>
<evidence type="ECO:0000256" key="2">
    <source>
        <dbReference type="ARBA" id="ARBA00022670"/>
    </source>
</evidence>
<dbReference type="InterPro" id="IPR001333">
    <property type="entry name" value="Peptidase_M32_Taq"/>
</dbReference>
<evidence type="ECO:0000256" key="4">
    <source>
        <dbReference type="ARBA" id="ARBA00022801"/>
    </source>
</evidence>
<name>F8EYM6_GRAC1</name>
<evidence type="ECO:0000256" key="5">
    <source>
        <dbReference type="ARBA" id="ARBA00023049"/>
    </source>
</evidence>
<reference evidence="12" key="1">
    <citation type="journal article" date="2013" name="Stand. Genomic Sci.">
        <title>Genome sequence of the thermophilic fresh-water bacterium Spirochaeta caldaria type strain (H1(T)), reclassification of Spirochaeta caldaria, Spirochaeta stenostrepta, and Spirochaeta zuelzerae in the genus Treponema as Treponema caldaria comb. nov., Treponema stenostrepta comb. nov., and Treponema zuelzerae comb. nov., and emendation of the genus Treponema.</title>
        <authorList>
            <person name="Abt B."/>
            <person name="Goker M."/>
            <person name="Scheuner C."/>
            <person name="Han C."/>
            <person name="Lu M."/>
            <person name="Misra M."/>
            <person name="Lapidus A."/>
            <person name="Nolan M."/>
            <person name="Lucas S."/>
            <person name="Hammon N."/>
            <person name="Deshpande S."/>
            <person name="Cheng J.F."/>
            <person name="Tapia R."/>
            <person name="Goodwin L.A."/>
            <person name="Pitluck S."/>
            <person name="Liolios K."/>
            <person name="Pagani I."/>
            <person name="Ivanova N."/>
            <person name="Mavromatis K."/>
            <person name="Mikhailova N."/>
            <person name="Huntemann M."/>
            <person name="Pati A."/>
            <person name="Chen A."/>
            <person name="Palaniappan K."/>
            <person name="Land M."/>
            <person name="Hauser L."/>
            <person name="Jeffries C.D."/>
            <person name="Rohde M."/>
            <person name="Spring S."/>
            <person name="Gronow S."/>
            <person name="Detter J.C."/>
            <person name="Bristow J."/>
            <person name="Eisen J.A."/>
            <person name="Markowitz V."/>
            <person name="Hugenholtz P."/>
            <person name="Kyrpides N.C."/>
            <person name="Woyke T."/>
            <person name="Klenk H.P."/>
        </authorList>
    </citation>
    <scope>NUCLEOTIDE SEQUENCE</scope>
    <source>
        <strain evidence="12">ATCC 51460 / DSM 7334 / H1</strain>
    </source>
</reference>
<dbReference type="AlphaFoldDB" id="F8EYM6"/>
<dbReference type="PANTHER" id="PTHR34217:SF1">
    <property type="entry name" value="CARBOXYPEPTIDASE 1"/>
    <property type="match status" value="1"/>
</dbReference>
<evidence type="ECO:0000313" key="11">
    <source>
        <dbReference type="EMBL" id="AEJ18603.1"/>
    </source>
</evidence>
<gene>
    <name evidence="11" type="ordered locus">Spica_0439</name>
</gene>
<keyword evidence="3 8" id="KW-0479">Metal-binding</keyword>
<keyword evidence="5 8" id="KW-0482">Metalloprotease</keyword>
<comment type="function">
    <text evidence="8">Broad specificity carboxypetidase that releases amino acids sequentially from the C-terminus, including neutral, aromatic, polar and basic residues.</text>
</comment>
<dbReference type="KEGG" id="scd:Spica_0439"/>
<evidence type="ECO:0000256" key="8">
    <source>
        <dbReference type="PIRNR" id="PIRNR006615"/>
    </source>
</evidence>
<evidence type="ECO:0000256" key="6">
    <source>
        <dbReference type="ARBA" id="ARBA00052755"/>
    </source>
</evidence>
<keyword evidence="4 8" id="KW-0378">Hydrolase</keyword>
<feature type="binding site" evidence="9">
    <location>
        <position position="300"/>
    </location>
    <ligand>
        <name>Zn(2+)</name>
        <dbReference type="ChEBI" id="CHEBI:29105"/>
        <note>catalytic</note>
    </ligand>
</feature>
<dbReference type="Proteomes" id="UP000000503">
    <property type="component" value="Chromosome"/>
</dbReference>
<keyword evidence="1 8" id="KW-0121">Carboxypeptidase</keyword>
<accession>F8EYM6</accession>
<sequence length="506" mass="57506">MEKQAALERLHALDRDIKHLRQVTAILQWDQETYMPPAAVEGRSEQLALLEGIIHEKSTSPEIGNLLEQLGSTTIKPQGDTDLPDVERDFLRVVRKNYDRAVLLPAELVTESARAEGISQAAWVEARKHNDYKTFMPHLEKMIGYAKKKAECWGYTEHPYDGLLNIYEPGMTEGSIAGVFGPLRTRLSQLVQRISAKNPPRSEFLAREFPKDLQAQFGESVMKDLAYDLSQGRLDISAHPFTTTLGPRDVRITTRYFPTNVLSGLFSIIHETGHALYEMGFADNIRDSSLGDGASMGIHESQSRLWENVIGRSFAFWKGQYPLLKKLFSDQLTDISVEDFYTAVNRVQPSLIRVDADEVTYSLHVILRFELERKLFSGNLSVMDLPEAWNDMMQEILGVKPDSDANGVLQDVHWSMGAFGYFPSYAMGNLYGLQLWEALQADIPDVEACIEQKNYGPILHWLRAQVHIHGCRYEPKDLIVKITGKPLSAEPFINYLEHKYEQLYNL</sequence>
<evidence type="ECO:0000256" key="3">
    <source>
        <dbReference type="ARBA" id="ARBA00022723"/>
    </source>
</evidence>
<dbReference type="GO" id="GO:0004181">
    <property type="term" value="F:metallocarboxypeptidase activity"/>
    <property type="evidence" value="ECO:0007669"/>
    <property type="project" value="UniProtKB-UniRule"/>
</dbReference>
<dbReference type="GO" id="GO:0008270">
    <property type="term" value="F:zinc ion binding"/>
    <property type="evidence" value="ECO:0007669"/>
    <property type="project" value="UniProtKB-ARBA"/>
</dbReference>
<dbReference type="STRING" id="744872.Spica_0439"/>
<dbReference type="PRINTS" id="PR00998">
    <property type="entry name" value="CRBOXYPTASET"/>
</dbReference>
<protein>
    <recommendedName>
        <fullName evidence="8">Metal-dependent carboxypeptidase</fullName>
        <ecNumber evidence="8">3.4.17.19</ecNumber>
    </recommendedName>
</protein>
<comment type="cofactor">
    <cofactor evidence="9">
        <name>Zn(2+)</name>
        <dbReference type="ChEBI" id="CHEBI:29105"/>
    </cofactor>
    <text evidence="9">Binds 1 zinc ion per subunit.</text>
</comment>
<evidence type="ECO:0000256" key="9">
    <source>
        <dbReference type="PIRSR" id="PIRSR006615-1"/>
    </source>
</evidence>
<feature type="binding site" evidence="9">
    <location>
        <position position="270"/>
    </location>
    <ligand>
        <name>Zn(2+)</name>
        <dbReference type="ChEBI" id="CHEBI:29105"/>
        <note>catalytic</note>
    </ligand>
</feature>
<dbReference type="FunFam" id="1.10.1370.30:FF:000003">
    <property type="entry name" value="Thermostable carboxypeptidase 1"/>
    <property type="match status" value="1"/>
</dbReference>
<keyword evidence="2 8" id="KW-0645">Protease</keyword>
<dbReference type="PIRSF" id="PIRSF006615">
    <property type="entry name" value="Zn_crbxpep_Taq"/>
    <property type="match status" value="1"/>
</dbReference>
<dbReference type="CDD" id="cd06460">
    <property type="entry name" value="M32_Taq"/>
    <property type="match status" value="1"/>
</dbReference>
<proteinExistence type="inferred from homology"/>
<evidence type="ECO:0000256" key="1">
    <source>
        <dbReference type="ARBA" id="ARBA00022645"/>
    </source>
</evidence>
<evidence type="ECO:0000313" key="12">
    <source>
        <dbReference type="Proteomes" id="UP000000503"/>
    </source>
</evidence>
<keyword evidence="12" id="KW-1185">Reference proteome</keyword>
<keyword evidence="9" id="KW-0862">Zinc</keyword>
<dbReference type="Pfam" id="PF02074">
    <property type="entry name" value="Peptidase_M32"/>
    <property type="match status" value="1"/>
</dbReference>
<dbReference type="HOGENOM" id="CLU_032916_1_1_12"/>
<organism evidence="11 12">
    <name type="scientific">Gracilinema caldarium (strain ATCC 51460 / DSM 7334 / H1)</name>
    <name type="common">Treponema caldarium</name>
    <dbReference type="NCBI Taxonomy" id="744872"/>
    <lineage>
        <taxon>Bacteria</taxon>
        <taxon>Pseudomonadati</taxon>
        <taxon>Spirochaetota</taxon>
        <taxon>Spirochaetia</taxon>
        <taxon>Spirochaetales</taxon>
        <taxon>Breznakiellaceae</taxon>
        <taxon>Gracilinema</taxon>
    </lineage>
</organism>
<dbReference type="EC" id="3.4.17.19" evidence="8"/>
<dbReference type="Gene3D" id="1.10.1370.30">
    <property type="match status" value="1"/>
</dbReference>